<feature type="transmembrane region" description="Helical" evidence="1">
    <location>
        <begin position="175"/>
        <end position="194"/>
    </location>
</feature>
<protein>
    <submittedName>
        <fullName evidence="4">Dolichyl-phosphate-mannose-protein mannosyltransferase</fullName>
    </submittedName>
    <submittedName>
        <fullName evidence="3">Glycosyltransferase family 39 protein</fullName>
        <ecNumber evidence="3">2.4.-.-</ecNumber>
    </submittedName>
</protein>
<evidence type="ECO:0000259" key="2">
    <source>
        <dbReference type="Pfam" id="PF13231"/>
    </source>
</evidence>
<feature type="transmembrane region" description="Helical" evidence="1">
    <location>
        <begin position="352"/>
        <end position="373"/>
    </location>
</feature>
<dbReference type="AlphaFoldDB" id="A0A1G7AXD0"/>
<keyword evidence="5" id="KW-1185">Reference proteome</keyword>
<keyword evidence="4" id="KW-0808">Transferase</keyword>
<evidence type="ECO:0000256" key="1">
    <source>
        <dbReference type="SAM" id="Phobius"/>
    </source>
</evidence>
<feature type="transmembrane region" description="Helical" evidence="1">
    <location>
        <begin position="143"/>
        <end position="163"/>
    </location>
</feature>
<reference evidence="3" key="3">
    <citation type="submission" date="2023-10" db="EMBL/GenBank/DDBJ databases">
        <title>Whole Genome based description of the genera Actinobaculum and Actinotignum reveals a complex phylogenetic relationship within the species included in the genus Actinotignum.</title>
        <authorList>
            <person name="Jensen C.S."/>
            <person name="Dargis R."/>
            <person name="Kemp M."/>
            <person name="Christensen J.J."/>
        </authorList>
    </citation>
    <scope>NUCLEOTIDE SEQUENCE</scope>
    <source>
        <strain evidence="3">Actinobaculum_suis_CCUG19206T</strain>
    </source>
</reference>
<dbReference type="Pfam" id="PF13231">
    <property type="entry name" value="PMT_2"/>
    <property type="match status" value="1"/>
</dbReference>
<dbReference type="Proteomes" id="UP001273799">
    <property type="component" value="Unassembled WGS sequence"/>
</dbReference>
<dbReference type="InterPro" id="IPR038731">
    <property type="entry name" value="RgtA/B/C-like"/>
</dbReference>
<dbReference type="RefSeq" id="WP_065419537.1">
    <property type="nucleotide sequence ID" value="NZ_FNAU01000003.1"/>
</dbReference>
<evidence type="ECO:0000313" key="5">
    <source>
        <dbReference type="Proteomes" id="UP000182744"/>
    </source>
</evidence>
<keyword evidence="1" id="KW-0812">Transmembrane</keyword>
<feature type="transmembrane region" description="Helical" evidence="1">
    <location>
        <begin position="272"/>
        <end position="290"/>
    </location>
</feature>
<feature type="transmembrane region" description="Helical" evidence="1">
    <location>
        <begin position="229"/>
        <end position="260"/>
    </location>
</feature>
<feature type="transmembrane region" description="Helical" evidence="1">
    <location>
        <begin position="200"/>
        <end position="217"/>
    </location>
</feature>
<reference evidence="4" key="1">
    <citation type="submission" date="2016-10" db="EMBL/GenBank/DDBJ databases">
        <authorList>
            <person name="de Groot N.N."/>
        </authorList>
    </citation>
    <scope>NUCLEOTIDE SEQUENCE [LARGE SCALE GENOMIC DNA]</scope>
    <source>
        <strain evidence="4">DSM 20639</strain>
    </source>
</reference>
<proteinExistence type="predicted"/>
<dbReference type="Proteomes" id="UP000182744">
    <property type="component" value="Unassembled WGS sequence"/>
</dbReference>
<feature type="transmembrane region" description="Helical" evidence="1">
    <location>
        <begin position="20"/>
        <end position="42"/>
    </location>
</feature>
<dbReference type="GO" id="GO:0016757">
    <property type="term" value="F:glycosyltransferase activity"/>
    <property type="evidence" value="ECO:0007669"/>
    <property type="project" value="UniProtKB-KW"/>
</dbReference>
<organism evidence="4 5">
    <name type="scientific">Actinobaculum suis</name>
    <dbReference type="NCBI Taxonomy" id="1657"/>
    <lineage>
        <taxon>Bacteria</taxon>
        <taxon>Bacillati</taxon>
        <taxon>Actinomycetota</taxon>
        <taxon>Actinomycetes</taxon>
        <taxon>Actinomycetales</taxon>
        <taxon>Actinomycetaceae</taxon>
        <taxon>Actinobaculum</taxon>
    </lineage>
</organism>
<keyword evidence="4" id="KW-0328">Glycosyltransferase</keyword>
<sequence>MARRNNQRGNNLRTDIRSGLGDGLCAALLFLLVAVWAGVALAQHPSVHSSGEWTYIDYAEKISRGHIPVQGEKLGEVAQESWACNFSGVTEGVVVPPDCENWRTTPIEEWPYRGENYNAFHPPLYFWVVGTLSRAIEPLTGSFLLGARLGSALLTGLGIAALFAAIRMWNVSRPAAFAGSLLVLTAPVIAGPAVLVHNDAVGVLAGAAAVWMGARIFQKGNYSPWLPALATAAICCARVMAVSGIVVLMAWLALCLLWPAVGGLEKNSRLPVLRYLVVQAVVIIVTYVGWSAFQNRRVPEGYVPAISGVSTAPLDGISLGTWLHTLTQPYGLSNPQGAWHMSLELYGPSTKIWGTCIFVLFLAAPFLALLLRIRDVRDRNLAVQAATGPLVVALLVQVREAINNGTYFTFVFRRYGIANVPVIGATLAAACDRPRWRAALQIVAWVGFAAMLAGALS</sequence>
<feature type="transmembrane region" description="Helical" evidence="1">
    <location>
        <begin position="380"/>
        <end position="398"/>
    </location>
</feature>
<accession>A0A1G7AXD0</accession>
<name>A0A1G7AXD0_9ACTO</name>
<dbReference type="EC" id="2.4.-.-" evidence="3"/>
<dbReference type="EMBL" id="FNAU01000003">
    <property type="protein sequence ID" value="SDE19489.1"/>
    <property type="molecule type" value="Genomic_DNA"/>
</dbReference>
<evidence type="ECO:0000313" key="3">
    <source>
        <dbReference type="EMBL" id="MDY5153485.1"/>
    </source>
</evidence>
<gene>
    <name evidence="3" type="ORF">R6G71_05400</name>
    <name evidence="4" type="ORF">SAMN05421878_103119</name>
</gene>
<feature type="transmembrane region" description="Helical" evidence="1">
    <location>
        <begin position="410"/>
        <end position="431"/>
    </location>
</feature>
<feature type="transmembrane region" description="Helical" evidence="1">
    <location>
        <begin position="438"/>
        <end position="456"/>
    </location>
</feature>
<keyword evidence="1" id="KW-0472">Membrane</keyword>
<keyword evidence="1" id="KW-1133">Transmembrane helix</keyword>
<dbReference type="EMBL" id="JAWNFU010000003">
    <property type="protein sequence ID" value="MDY5153485.1"/>
    <property type="molecule type" value="Genomic_DNA"/>
</dbReference>
<reference evidence="5" key="2">
    <citation type="submission" date="2016-10" db="EMBL/GenBank/DDBJ databases">
        <authorList>
            <person name="Varghese N."/>
        </authorList>
    </citation>
    <scope>NUCLEOTIDE SEQUENCE [LARGE SCALE GENOMIC DNA]</scope>
    <source>
        <strain evidence="5">DSM 20639</strain>
    </source>
</reference>
<feature type="domain" description="Glycosyltransferase RgtA/B/C/D-like" evidence="2">
    <location>
        <begin position="121"/>
        <end position="288"/>
    </location>
</feature>
<evidence type="ECO:0000313" key="4">
    <source>
        <dbReference type="EMBL" id="SDE19489.1"/>
    </source>
</evidence>